<keyword evidence="4 11" id="KW-0812">Transmembrane</keyword>
<dbReference type="InterPro" id="IPR047871">
    <property type="entry name" value="K_chnl_Slo-like"/>
</dbReference>
<keyword evidence="6" id="KW-0630">Potassium</keyword>
<gene>
    <name evidence="13" type="ORF">AB1Y20_002614</name>
</gene>
<dbReference type="Pfam" id="PF00520">
    <property type="entry name" value="Ion_trans"/>
    <property type="match status" value="1"/>
</dbReference>
<evidence type="ECO:0000256" key="9">
    <source>
        <dbReference type="ARBA" id="ARBA00023136"/>
    </source>
</evidence>
<keyword evidence="3" id="KW-0633">Potassium transport</keyword>
<keyword evidence="9 11" id="KW-0472">Membrane</keyword>
<keyword evidence="2" id="KW-0813">Transport</keyword>
<comment type="subcellular location">
    <subcellularLocation>
        <location evidence="1">Membrane</location>
        <topology evidence="1">Multi-pass membrane protein</topology>
    </subcellularLocation>
</comment>
<reference evidence="13 14" key="1">
    <citation type="journal article" date="2024" name="Science">
        <title>Giant polyketide synthase enzymes in the biosynthesis of giant marine polyether toxins.</title>
        <authorList>
            <person name="Fallon T.R."/>
            <person name="Shende V.V."/>
            <person name="Wierzbicki I.H."/>
            <person name="Pendleton A.L."/>
            <person name="Watervoot N.F."/>
            <person name="Auber R.P."/>
            <person name="Gonzalez D.J."/>
            <person name="Wisecaver J.H."/>
            <person name="Moore B.S."/>
        </authorList>
    </citation>
    <scope>NUCLEOTIDE SEQUENCE [LARGE SCALE GENOMIC DNA]</scope>
    <source>
        <strain evidence="13 14">12B1</strain>
    </source>
</reference>
<dbReference type="PRINTS" id="PR00169">
    <property type="entry name" value="KCHANNEL"/>
</dbReference>
<evidence type="ECO:0000259" key="12">
    <source>
        <dbReference type="Pfam" id="PF00520"/>
    </source>
</evidence>
<evidence type="ECO:0000256" key="8">
    <source>
        <dbReference type="ARBA" id="ARBA00023065"/>
    </source>
</evidence>
<dbReference type="InterPro" id="IPR027359">
    <property type="entry name" value="Volt_channel_dom_sf"/>
</dbReference>
<keyword evidence="10" id="KW-0407">Ion channel</keyword>
<dbReference type="Gene3D" id="1.20.120.350">
    <property type="entry name" value="Voltage-gated potassium channels. Chain C"/>
    <property type="match status" value="1"/>
</dbReference>
<evidence type="ECO:0000313" key="14">
    <source>
        <dbReference type="Proteomes" id="UP001515480"/>
    </source>
</evidence>
<dbReference type="SUPFAM" id="SSF81324">
    <property type="entry name" value="Voltage-gated potassium channels"/>
    <property type="match status" value="1"/>
</dbReference>
<keyword evidence="7 11" id="KW-1133">Transmembrane helix</keyword>
<evidence type="ECO:0000256" key="7">
    <source>
        <dbReference type="ARBA" id="ARBA00022989"/>
    </source>
</evidence>
<accession>A0AB34JBJ4</accession>
<evidence type="ECO:0000313" key="13">
    <source>
        <dbReference type="EMBL" id="KAL1516001.1"/>
    </source>
</evidence>
<dbReference type="GO" id="GO:0016020">
    <property type="term" value="C:membrane"/>
    <property type="evidence" value="ECO:0007669"/>
    <property type="project" value="UniProtKB-SubCell"/>
</dbReference>
<protein>
    <recommendedName>
        <fullName evidence="12">Ion transport domain-containing protein</fullName>
    </recommendedName>
</protein>
<name>A0AB34JBJ4_PRYPA</name>
<dbReference type="InterPro" id="IPR005821">
    <property type="entry name" value="Ion_trans_dom"/>
</dbReference>
<dbReference type="EMBL" id="JBGBPQ010000011">
    <property type="protein sequence ID" value="KAL1516001.1"/>
    <property type="molecule type" value="Genomic_DNA"/>
</dbReference>
<feature type="transmembrane region" description="Helical" evidence="11">
    <location>
        <begin position="216"/>
        <end position="241"/>
    </location>
</feature>
<dbReference type="AlphaFoldDB" id="A0AB34JBJ4"/>
<evidence type="ECO:0000256" key="5">
    <source>
        <dbReference type="ARBA" id="ARBA00022826"/>
    </source>
</evidence>
<feature type="transmembrane region" description="Helical" evidence="11">
    <location>
        <begin position="24"/>
        <end position="49"/>
    </location>
</feature>
<dbReference type="PANTHER" id="PTHR10027">
    <property type="entry name" value="CALCIUM-ACTIVATED POTASSIUM CHANNEL ALPHA CHAIN"/>
    <property type="match status" value="1"/>
</dbReference>
<dbReference type="GO" id="GO:0005267">
    <property type="term" value="F:potassium channel activity"/>
    <property type="evidence" value="ECO:0007669"/>
    <property type="project" value="UniProtKB-KW"/>
</dbReference>
<dbReference type="Proteomes" id="UP001515480">
    <property type="component" value="Unassembled WGS sequence"/>
</dbReference>
<organism evidence="13 14">
    <name type="scientific">Prymnesium parvum</name>
    <name type="common">Toxic golden alga</name>
    <dbReference type="NCBI Taxonomy" id="97485"/>
    <lineage>
        <taxon>Eukaryota</taxon>
        <taxon>Haptista</taxon>
        <taxon>Haptophyta</taxon>
        <taxon>Prymnesiophyceae</taxon>
        <taxon>Prymnesiales</taxon>
        <taxon>Prymnesiaceae</taxon>
        <taxon>Prymnesium</taxon>
    </lineage>
</organism>
<feature type="transmembrane region" description="Helical" evidence="11">
    <location>
        <begin position="261"/>
        <end position="279"/>
    </location>
</feature>
<evidence type="ECO:0000256" key="3">
    <source>
        <dbReference type="ARBA" id="ARBA00022538"/>
    </source>
</evidence>
<feature type="transmembrane region" description="Helical" evidence="11">
    <location>
        <begin position="107"/>
        <end position="130"/>
    </location>
</feature>
<comment type="caution">
    <text evidence="13">The sequence shown here is derived from an EMBL/GenBank/DDBJ whole genome shotgun (WGS) entry which is preliminary data.</text>
</comment>
<dbReference type="PANTHER" id="PTHR10027:SF10">
    <property type="entry name" value="SLOWPOKE 2, ISOFORM D"/>
    <property type="match status" value="1"/>
</dbReference>
<evidence type="ECO:0000256" key="6">
    <source>
        <dbReference type="ARBA" id="ARBA00022958"/>
    </source>
</evidence>
<evidence type="ECO:0000256" key="11">
    <source>
        <dbReference type="SAM" id="Phobius"/>
    </source>
</evidence>
<keyword evidence="14" id="KW-1185">Reference proteome</keyword>
<evidence type="ECO:0000256" key="10">
    <source>
        <dbReference type="ARBA" id="ARBA00023303"/>
    </source>
</evidence>
<evidence type="ECO:0000256" key="2">
    <source>
        <dbReference type="ARBA" id="ARBA00022448"/>
    </source>
</evidence>
<keyword evidence="8" id="KW-0406">Ion transport</keyword>
<dbReference type="Gene3D" id="1.10.287.70">
    <property type="match status" value="1"/>
</dbReference>
<proteinExistence type="predicted"/>
<feature type="transmembrane region" description="Helical" evidence="11">
    <location>
        <begin position="291"/>
        <end position="308"/>
    </location>
</feature>
<evidence type="ECO:0000256" key="1">
    <source>
        <dbReference type="ARBA" id="ARBA00004141"/>
    </source>
</evidence>
<feature type="domain" description="Ion transport" evidence="12">
    <location>
        <begin position="74"/>
        <end position="303"/>
    </location>
</feature>
<feature type="transmembrane region" description="Helical" evidence="11">
    <location>
        <begin position="70"/>
        <end position="95"/>
    </location>
</feature>
<sequence>MSSNSSLTTSKSCRVEESELHQHLGWALALIILAHVVTLGVYVYLVATVPFRRNVPWNERVFNYLLHSSLGSFISLLHAILSLIACVLFMIESYVVRLDGSCEHQPLWFMLTELSVQPMFVWHYFLLLAVHHHRWDYIFSIPALVDKVTVIPVYVDLIWVMMLLLRNEYPNSSTGAAFGFFRILRAIKVVRLLRFMKSAQHLANMGILKNTQDQEAHLLIMRIVMTVVLLVIMSTGLVQFISSYPNVAGFYISTEDTVRPLLFHEALYFTIVTLSTVGYGDVIPATDMSRALAMVIILVFLFALPFQACP</sequence>
<evidence type="ECO:0000256" key="4">
    <source>
        <dbReference type="ARBA" id="ARBA00022692"/>
    </source>
</evidence>
<keyword evidence="5" id="KW-0631">Potassium channel</keyword>